<dbReference type="EMBL" id="CACVBR010000042">
    <property type="protein sequence ID" value="CAA7197201.1"/>
    <property type="molecule type" value="Genomic_DNA"/>
</dbReference>
<evidence type="ECO:0000313" key="1">
    <source>
        <dbReference type="EMBL" id="CAA7197201.1"/>
    </source>
</evidence>
<organism evidence="1 2">
    <name type="scientific">Chryseobacterium potabilaquae</name>
    <dbReference type="NCBI Taxonomy" id="2675057"/>
    <lineage>
        <taxon>Bacteria</taxon>
        <taxon>Pseudomonadati</taxon>
        <taxon>Bacteroidota</taxon>
        <taxon>Flavobacteriia</taxon>
        <taxon>Flavobacteriales</taxon>
        <taxon>Weeksellaceae</taxon>
        <taxon>Chryseobacterium group</taxon>
        <taxon>Chryseobacterium</taxon>
    </lineage>
</organism>
<accession>A0A6N4XC13</accession>
<dbReference type="RefSeq" id="WP_162033894.1">
    <property type="nucleotide sequence ID" value="NZ_CACVBR010000042.1"/>
</dbReference>
<sequence length="98" mass="11770">MKDNYIQYAEGYNKNNINFSDIEKAIIDVQEADDEHCAFWVAVMTEDENVIETTKYLDLTIVFEENETNYKAKDWNEVKEFYQLLLEEKFDIIKEKIK</sequence>
<dbReference type="AlphaFoldDB" id="A0A6N4XC13"/>
<proteinExistence type="predicted"/>
<dbReference type="Proteomes" id="UP000445144">
    <property type="component" value="Unassembled WGS sequence"/>
</dbReference>
<keyword evidence="2" id="KW-1185">Reference proteome</keyword>
<gene>
    <name evidence="1" type="ORF">CHRY9293_03255</name>
</gene>
<reference evidence="1 2" key="1">
    <citation type="submission" date="2020-01" db="EMBL/GenBank/DDBJ databases">
        <authorList>
            <person name="Rodrigo-Torres L."/>
            <person name="Arahal R. D."/>
            <person name="Lucena T."/>
        </authorList>
    </citation>
    <scope>NUCLEOTIDE SEQUENCE [LARGE SCALE GENOMIC DNA]</scope>
    <source>
        <strain evidence="1 2">CECT 9293</strain>
    </source>
</reference>
<evidence type="ECO:0000313" key="2">
    <source>
        <dbReference type="Proteomes" id="UP000445144"/>
    </source>
</evidence>
<protein>
    <submittedName>
        <fullName evidence="1">Uncharacterized protein</fullName>
    </submittedName>
</protein>
<name>A0A6N4XC13_9FLAO</name>